<keyword evidence="2" id="KW-1185">Reference proteome</keyword>
<proteinExistence type="predicted"/>
<dbReference type="OrthoDB" id="6598508at2759"/>
<gene>
    <name evidence="3" type="primary">LOC125384622</name>
</gene>
<feature type="compositionally biased region" description="Basic and acidic residues" evidence="1">
    <location>
        <begin position="207"/>
        <end position="221"/>
    </location>
</feature>
<sequence length="761" mass="88388">MISSFPSYDEELLNSAYANISLIADKAWTFDKEDPFQKLNQSLSIQNYKLTAKYKENGTVHRTKSVRDVIPNSRLASYGNYEYNEDRENLYKSDNSAPVSLPNFCWTEVTEPWMLPEVEKHFAWLTSSGPRTNRELLAFTLKRYQMIRCDPILDRSVLTFARKIDAAKLGNEDIGARRRSIEDRMRLQVALGRLFARSTRAEVQPDGEEKQNEPRVEQRSEPDRIVANLKNDVCQESDATEKSDSYYEYQRYTIENSMEMQLHIRVTSDAVRSLWKAGGSNVHQQFLQQRMRLQYYKLQQSREQNCQGKQQFYYAVQYRPLILRTECQTVRTETYGTRKHPPPILSPEVPEFFPKVPVTRFNSNKEQNVNRIQYFPSLNERSYQNELFPYNRTYENTATIYQSTGIPLLSATDTSTFIRPPQQWYQRIPPQPTQIQISGSSSSPMCTSVQPLRTATITHHPVQKVIILQVQEKFLQSNPIPIPVYQHPIELYHEAGQKRKNQGVDFKNLILLTRNAMKTHRGQSKSSQHKASYLMEGKNRGCKSESEVLQWLDKSCSSKTKELAGGNTLVTELRNFEGRSDRKTSISKREKDSARIGERIKPEVQGLKAKSIGERDKNDTRNRRRLYRDVLTNASANQATLENVFEKRYDELEQQAMEQYRTSEESLALKYQELERQAMEQYKCCGGNVQEEAGVSRALMNDKDACESFKQNFREENCYDGEKCSGFGRCSPMHTDEKKEGSMIFLVNLILTKRYIKRNVK</sequence>
<evidence type="ECO:0000313" key="3">
    <source>
        <dbReference type="RefSeq" id="XP_048261775.1"/>
    </source>
</evidence>
<dbReference type="RefSeq" id="XP_048261775.1">
    <property type="nucleotide sequence ID" value="XM_048405818.1"/>
</dbReference>
<dbReference type="AlphaFoldDB" id="A0A9C6SGB8"/>
<evidence type="ECO:0000313" key="2">
    <source>
        <dbReference type="Proteomes" id="UP000835206"/>
    </source>
</evidence>
<feature type="region of interest" description="Disordered" evidence="1">
    <location>
        <begin position="200"/>
        <end position="221"/>
    </location>
</feature>
<reference evidence="3" key="1">
    <citation type="submission" date="2025-08" db="UniProtKB">
        <authorList>
            <consortium name="RefSeq"/>
        </authorList>
    </citation>
    <scope>IDENTIFICATION</scope>
</reference>
<evidence type="ECO:0000256" key="1">
    <source>
        <dbReference type="SAM" id="MobiDB-lite"/>
    </source>
</evidence>
<accession>A0A9C6SGB8</accession>
<dbReference type="GeneID" id="125384622"/>
<organism evidence="2 3">
    <name type="scientific">Bombus terrestris</name>
    <name type="common">Buff-tailed bumblebee</name>
    <name type="synonym">Apis terrestris</name>
    <dbReference type="NCBI Taxonomy" id="30195"/>
    <lineage>
        <taxon>Eukaryota</taxon>
        <taxon>Metazoa</taxon>
        <taxon>Ecdysozoa</taxon>
        <taxon>Arthropoda</taxon>
        <taxon>Hexapoda</taxon>
        <taxon>Insecta</taxon>
        <taxon>Pterygota</taxon>
        <taxon>Neoptera</taxon>
        <taxon>Endopterygota</taxon>
        <taxon>Hymenoptera</taxon>
        <taxon>Apocrita</taxon>
        <taxon>Aculeata</taxon>
        <taxon>Apoidea</taxon>
        <taxon>Anthophila</taxon>
        <taxon>Apidae</taxon>
        <taxon>Bombus</taxon>
        <taxon>Bombus</taxon>
    </lineage>
</organism>
<dbReference type="Proteomes" id="UP000835206">
    <property type="component" value="Chromosome 1"/>
</dbReference>
<name>A0A9C6SGB8_BOMTE</name>
<dbReference type="KEGG" id="bter:125384622"/>
<protein>
    <submittedName>
        <fullName evidence="3">Uncharacterized protein LOC125384622</fullName>
    </submittedName>
</protein>